<dbReference type="AlphaFoldDB" id="A0A964BQ58"/>
<dbReference type="Proteomes" id="UP000729733">
    <property type="component" value="Unassembled WGS sequence"/>
</dbReference>
<dbReference type="RefSeq" id="WP_229640622.1">
    <property type="nucleotide sequence ID" value="NZ_JADWDC010000024.1"/>
</dbReference>
<evidence type="ECO:0000313" key="1">
    <source>
        <dbReference type="EMBL" id="MCC0177558.1"/>
    </source>
</evidence>
<keyword evidence="2" id="KW-1185">Reference proteome</keyword>
<evidence type="ECO:0008006" key="3">
    <source>
        <dbReference type="Google" id="ProtNLM"/>
    </source>
</evidence>
<proteinExistence type="predicted"/>
<gene>
    <name evidence="1" type="ORF">I4641_11270</name>
</gene>
<protein>
    <recommendedName>
        <fullName evidence="3">DUF559 domain-containing protein</fullName>
    </recommendedName>
</protein>
<accession>A0A964BQ58</accession>
<dbReference type="Gene3D" id="3.40.960.10">
    <property type="entry name" value="VSR Endonuclease"/>
    <property type="match status" value="1"/>
</dbReference>
<evidence type="ECO:0000313" key="2">
    <source>
        <dbReference type="Proteomes" id="UP000729733"/>
    </source>
</evidence>
<dbReference type="EMBL" id="JADWDC010000024">
    <property type="protein sequence ID" value="MCC0177558.1"/>
    <property type="molecule type" value="Genomic_DNA"/>
</dbReference>
<reference evidence="1" key="1">
    <citation type="journal article" date="2021" name="Antonie Van Leeuwenhoek">
        <title>Draft genome and description of Waterburya agarophytonicola gen. nov. sp. nov. (Pleurocapsales, Cyanobacteria): a seaweed symbiont.</title>
        <authorList>
            <person name="Bonthond G."/>
            <person name="Shalygin S."/>
            <person name="Bayer T."/>
            <person name="Weinberger F."/>
        </authorList>
    </citation>
    <scope>NUCLEOTIDE SEQUENCE</scope>
    <source>
        <strain evidence="1">KI4</strain>
    </source>
</reference>
<name>A0A964BQ58_9CYAN</name>
<comment type="caution">
    <text evidence="1">The sequence shown here is derived from an EMBL/GenBank/DDBJ whole genome shotgun (WGS) entry which is preliminary data.</text>
</comment>
<organism evidence="1 2">
    <name type="scientific">Waterburya agarophytonicola KI4</name>
    <dbReference type="NCBI Taxonomy" id="2874699"/>
    <lineage>
        <taxon>Bacteria</taxon>
        <taxon>Bacillati</taxon>
        <taxon>Cyanobacteriota</taxon>
        <taxon>Cyanophyceae</taxon>
        <taxon>Pleurocapsales</taxon>
        <taxon>Hyellaceae</taxon>
        <taxon>Waterburya</taxon>
        <taxon>Waterburya agarophytonicola</taxon>
    </lineage>
</organism>
<sequence length="115" mass="13527">MSISSLEFEFDLLWEDMFPDLDLATEVRLIPQRRFKFDYVNFPAKVAIEINGQIWHKGGHSTGKSLMRDYEKLNLAQQYGYCVFQLSKEMITETWLKAIAETIRDRANQPIKVNH</sequence>